<name>A0A1M4N0Z2_9RHOB</name>
<sequence length="84" mass="9347">MSVSYALLNRIEERRAAAPVVPDLQQEYVIVLAENGGETRELIMPRAPDIQTLARIAPNAVLAEVRVRSNRSHPGGRDPFFAHK</sequence>
<gene>
    <name evidence="1" type="ORF">KARMA_2753</name>
</gene>
<dbReference type="EMBL" id="FMJB01000055">
    <property type="protein sequence ID" value="SCM68530.1"/>
    <property type="molecule type" value="Genomic_DNA"/>
</dbReference>
<protein>
    <submittedName>
        <fullName evidence="1">Uncharacterized protein</fullName>
    </submittedName>
</protein>
<dbReference type="RefSeq" id="WP_072707145.1">
    <property type="nucleotide sequence ID" value="NZ_FMJB01000055.1"/>
</dbReference>
<accession>A0A1M4N0Z2</accession>
<evidence type="ECO:0000313" key="2">
    <source>
        <dbReference type="Proteomes" id="UP000184085"/>
    </source>
</evidence>
<evidence type="ECO:0000313" key="1">
    <source>
        <dbReference type="EMBL" id="SCM68530.1"/>
    </source>
</evidence>
<proteinExistence type="predicted"/>
<reference evidence="2" key="1">
    <citation type="submission" date="2016-09" db="EMBL/GenBank/DDBJ databases">
        <authorList>
            <person name="Wibberg D."/>
        </authorList>
    </citation>
    <scope>NUCLEOTIDE SEQUENCE [LARGE SCALE GENOMIC DNA]</scope>
</reference>
<keyword evidence="2" id="KW-1185">Reference proteome</keyword>
<dbReference type="Proteomes" id="UP000184085">
    <property type="component" value="Unassembled WGS sequence"/>
</dbReference>
<dbReference type="AlphaFoldDB" id="A0A1M4N0Z2"/>
<organism evidence="1 2">
    <name type="scientific">Donghicola eburneus</name>
    <dbReference type="NCBI Taxonomy" id="393278"/>
    <lineage>
        <taxon>Bacteria</taxon>
        <taxon>Pseudomonadati</taxon>
        <taxon>Pseudomonadota</taxon>
        <taxon>Alphaproteobacteria</taxon>
        <taxon>Rhodobacterales</taxon>
        <taxon>Roseobacteraceae</taxon>
        <taxon>Donghicola</taxon>
    </lineage>
</organism>